<feature type="region of interest" description="Disordered" evidence="1">
    <location>
        <begin position="92"/>
        <end position="118"/>
    </location>
</feature>
<feature type="compositionally biased region" description="Low complexity" evidence="1">
    <location>
        <begin position="36"/>
        <end position="53"/>
    </location>
</feature>
<dbReference type="Proteomes" id="UP001189429">
    <property type="component" value="Unassembled WGS sequence"/>
</dbReference>
<gene>
    <name evidence="2" type="ORF">PCOR1329_LOCUS48944</name>
</gene>
<sequence>VDDFFLIDPPALRARATPTLDHDLIKRALGAGLPAAGGSPVRAALRGGRAAPAPAAPSGPPGADGAARAPPAAAPGCDEAQFLEFLPARALQEVQSTAQPRGEEGHAEGEVDPTPDCFELPSQFVRAALAAMSTQWQA</sequence>
<evidence type="ECO:0008006" key="4">
    <source>
        <dbReference type="Google" id="ProtNLM"/>
    </source>
</evidence>
<proteinExistence type="predicted"/>
<protein>
    <recommendedName>
        <fullName evidence="4">RNA-directed RNA polymerase</fullName>
    </recommendedName>
</protein>
<name>A0ABN9UIU8_9DINO</name>
<feature type="compositionally biased region" description="Low complexity" evidence="1">
    <location>
        <begin position="61"/>
        <end position="74"/>
    </location>
</feature>
<evidence type="ECO:0000256" key="1">
    <source>
        <dbReference type="SAM" id="MobiDB-lite"/>
    </source>
</evidence>
<evidence type="ECO:0000313" key="2">
    <source>
        <dbReference type="EMBL" id="CAK0859628.1"/>
    </source>
</evidence>
<organism evidence="2 3">
    <name type="scientific">Prorocentrum cordatum</name>
    <dbReference type="NCBI Taxonomy" id="2364126"/>
    <lineage>
        <taxon>Eukaryota</taxon>
        <taxon>Sar</taxon>
        <taxon>Alveolata</taxon>
        <taxon>Dinophyceae</taxon>
        <taxon>Prorocentrales</taxon>
        <taxon>Prorocentraceae</taxon>
        <taxon>Prorocentrum</taxon>
    </lineage>
</organism>
<evidence type="ECO:0000313" key="3">
    <source>
        <dbReference type="Proteomes" id="UP001189429"/>
    </source>
</evidence>
<feature type="region of interest" description="Disordered" evidence="1">
    <location>
        <begin position="36"/>
        <end position="74"/>
    </location>
</feature>
<accession>A0ABN9UIU8</accession>
<feature type="non-terminal residue" evidence="2">
    <location>
        <position position="138"/>
    </location>
</feature>
<comment type="caution">
    <text evidence="2">The sequence shown here is derived from an EMBL/GenBank/DDBJ whole genome shotgun (WGS) entry which is preliminary data.</text>
</comment>
<feature type="non-terminal residue" evidence="2">
    <location>
        <position position="1"/>
    </location>
</feature>
<dbReference type="EMBL" id="CAUYUJ010015921">
    <property type="protein sequence ID" value="CAK0859628.1"/>
    <property type="molecule type" value="Genomic_DNA"/>
</dbReference>
<reference evidence="2" key="1">
    <citation type="submission" date="2023-10" db="EMBL/GenBank/DDBJ databases">
        <authorList>
            <person name="Chen Y."/>
            <person name="Shah S."/>
            <person name="Dougan E. K."/>
            <person name="Thang M."/>
            <person name="Chan C."/>
        </authorList>
    </citation>
    <scope>NUCLEOTIDE SEQUENCE [LARGE SCALE GENOMIC DNA]</scope>
</reference>
<keyword evidence="3" id="KW-1185">Reference proteome</keyword>